<organism evidence="2">
    <name type="scientific">Volvox carteri f. nagariensis</name>
    <dbReference type="NCBI Taxonomy" id="3068"/>
    <lineage>
        <taxon>Eukaryota</taxon>
        <taxon>Viridiplantae</taxon>
        <taxon>Chlorophyta</taxon>
        <taxon>core chlorophytes</taxon>
        <taxon>Chlorophyceae</taxon>
        <taxon>CS clade</taxon>
        <taxon>Chlamydomonadales</taxon>
        <taxon>Volvocaceae</taxon>
        <taxon>Volvox</taxon>
    </lineage>
</organism>
<dbReference type="InParanoid" id="D8U928"/>
<protein>
    <submittedName>
        <fullName evidence="1">Uncharacterized protein</fullName>
    </submittedName>
</protein>
<evidence type="ECO:0000313" key="1">
    <source>
        <dbReference type="EMBL" id="EFJ43677.1"/>
    </source>
</evidence>
<proteinExistence type="predicted"/>
<evidence type="ECO:0000313" key="2">
    <source>
        <dbReference type="Proteomes" id="UP000001058"/>
    </source>
</evidence>
<keyword evidence="2" id="KW-1185">Reference proteome</keyword>
<dbReference type="RefSeq" id="XP_002955158.1">
    <property type="nucleotide sequence ID" value="XM_002955112.1"/>
</dbReference>
<accession>D8U928</accession>
<gene>
    <name evidence="1" type="ORF">VOLCADRAFT_106683</name>
</gene>
<dbReference type="AlphaFoldDB" id="D8U928"/>
<name>D8U928_VOLCA</name>
<reference evidence="1 2" key="1">
    <citation type="journal article" date="2010" name="Science">
        <title>Genomic analysis of organismal complexity in the multicellular green alga Volvox carteri.</title>
        <authorList>
            <person name="Prochnik S.E."/>
            <person name="Umen J."/>
            <person name="Nedelcu A.M."/>
            <person name="Hallmann A."/>
            <person name="Miller S.M."/>
            <person name="Nishii I."/>
            <person name="Ferris P."/>
            <person name="Kuo A."/>
            <person name="Mitros T."/>
            <person name="Fritz-Laylin L.K."/>
            <person name="Hellsten U."/>
            <person name="Chapman J."/>
            <person name="Simakov O."/>
            <person name="Rensing S.A."/>
            <person name="Terry A."/>
            <person name="Pangilinan J."/>
            <person name="Kapitonov V."/>
            <person name="Jurka J."/>
            <person name="Salamov A."/>
            <person name="Shapiro H."/>
            <person name="Schmutz J."/>
            <person name="Grimwood J."/>
            <person name="Lindquist E."/>
            <person name="Lucas S."/>
            <person name="Grigoriev I.V."/>
            <person name="Schmitt R."/>
            <person name="Kirk D."/>
            <person name="Rokhsar D.S."/>
        </authorList>
    </citation>
    <scope>NUCLEOTIDE SEQUENCE [LARGE SCALE GENOMIC DNA]</scope>
    <source>
        <strain evidence="2">f. Nagariensis / Eve</strain>
    </source>
</reference>
<sequence>MSQNQSPSPVPSENFPTSLHNALMATIQQPLQSPLPRLFSVADVHAATQAAQQQEMAQRLHSQGLGMQWSQTPLSQVNALLACNVVVSISRAMPTAMPFGHAGFNVFNSQPGIFNAQPGVQLPPGQLLPTFVMGVAPPTTSKASKKAAKAKGAKASRPSVAVPPAMDGQLPQLQALLDRKKLKCIEDVRNAITSAHPHTHKPPHPHTRTIFPILSNLYPAPISNLCIPLQPLQGAPSLRFDADVHAAAQAASQSITSKLQRYNVLY</sequence>
<dbReference type="Proteomes" id="UP000001058">
    <property type="component" value="Unassembled WGS sequence"/>
</dbReference>
<dbReference type="KEGG" id="vcn:VOLCADRAFT_106683"/>
<dbReference type="EMBL" id="GL378370">
    <property type="protein sequence ID" value="EFJ43677.1"/>
    <property type="molecule type" value="Genomic_DNA"/>
</dbReference>
<dbReference type="GeneID" id="9622113"/>